<dbReference type="AlphaFoldDB" id="G3H7F7"/>
<proteinExistence type="predicted"/>
<accession>G3H7F7</accession>
<dbReference type="EMBL" id="JH000194">
    <property type="protein sequence ID" value="EGW07927.1"/>
    <property type="molecule type" value="Genomic_DNA"/>
</dbReference>
<evidence type="ECO:0000313" key="1">
    <source>
        <dbReference type="EMBL" id="EGW07927.1"/>
    </source>
</evidence>
<evidence type="ECO:0000313" key="2">
    <source>
        <dbReference type="Proteomes" id="UP000001075"/>
    </source>
</evidence>
<reference evidence="2" key="1">
    <citation type="journal article" date="2011" name="Nat. Biotechnol.">
        <title>The genomic sequence of the Chinese hamster ovary (CHO)-K1 cell line.</title>
        <authorList>
            <person name="Xu X."/>
            <person name="Nagarajan H."/>
            <person name="Lewis N.E."/>
            <person name="Pan S."/>
            <person name="Cai Z."/>
            <person name="Liu X."/>
            <person name="Chen W."/>
            <person name="Xie M."/>
            <person name="Wang W."/>
            <person name="Hammond S."/>
            <person name="Andersen M.R."/>
            <person name="Neff N."/>
            <person name="Passarelli B."/>
            <person name="Koh W."/>
            <person name="Fan H.C."/>
            <person name="Wang J."/>
            <person name="Gui Y."/>
            <person name="Lee K.H."/>
            <person name="Betenbaugh M.J."/>
            <person name="Quake S.R."/>
            <person name="Famili I."/>
            <person name="Palsson B.O."/>
            <person name="Wang J."/>
        </authorList>
    </citation>
    <scope>NUCLEOTIDE SEQUENCE [LARGE SCALE GENOMIC DNA]</scope>
    <source>
        <strain evidence="2">CHO K1 cell line</strain>
    </source>
</reference>
<dbReference type="Proteomes" id="UP000001075">
    <property type="component" value="Unassembled WGS sequence"/>
</dbReference>
<gene>
    <name evidence="1" type="ORF">I79_006288</name>
</gene>
<sequence length="144" mass="16218">MPFNFPGQDKNYLLGSSFNCQDSTLTTVRGHEKLPLGVGDKRTATPSLGKRQVHCELRVNIATIQRNTATSNTHVVEKALANSKMESIKRQLGERVVKVVDTCRPEFGLDMDEREVLGFRNENLQEQFFEETYRHTSAQAAGSF</sequence>
<name>G3H7F7_CRIGR</name>
<protein>
    <submittedName>
        <fullName evidence="1">Uncharacterized protein</fullName>
    </submittedName>
</protein>
<dbReference type="InParanoid" id="G3H7F7"/>
<organism evidence="1 2">
    <name type="scientific">Cricetulus griseus</name>
    <name type="common">Chinese hamster</name>
    <name type="synonym">Cricetulus barabensis griseus</name>
    <dbReference type="NCBI Taxonomy" id="10029"/>
    <lineage>
        <taxon>Eukaryota</taxon>
        <taxon>Metazoa</taxon>
        <taxon>Chordata</taxon>
        <taxon>Craniata</taxon>
        <taxon>Vertebrata</taxon>
        <taxon>Euteleostomi</taxon>
        <taxon>Mammalia</taxon>
        <taxon>Eutheria</taxon>
        <taxon>Euarchontoglires</taxon>
        <taxon>Glires</taxon>
        <taxon>Rodentia</taxon>
        <taxon>Myomorpha</taxon>
        <taxon>Muroidea</taxon>
        <taxon>Cricetidae</taxon>
        <taxon>Cricetinae</taxon>
        <taxon>Cricetulus</taxon>
    </lineage>
</organism>